<reference evidence="2 3" key="1">
    <citation type="journal article" date="2021" name="bioRxiv">
        <title>Chromosome-scale and haplotype-resolved genome assembly of a tetraploid potato cultivar.</title>
        <authorList>
            <person name="Sun H."/>
            <person name="Jiao W.-B."/>
            <person name="Krause K."/>
            <person name="Campoy J.A."/>
            <person name="Goel M."/>
            <person name="Folz-Donahue K."/>
            <person name="Kukat C."/>
            <person name="Huettel B."/>
            <person name="Schneeberger K."/>
        </authorList>
    </citation>
    <scope>NUCLEOTIDE SEQUENCE [LARGE SCALE GENOMIC DNA]</scope>
    <source>
        <strain evidence="2">SolTubOtavaFocal</strain>
        <tissue evidence="2">Leaves</tissue>
    </source>
</reference>
<protein>
    <submittedName>
        <fullName evidence="2">Uncharacterized protein</fullName>
    </submittedName>
</protein>
<comment type="caution">
    <text evidence="2">The sequence shown here is derived from an EMBL/GenBank/DDBJ whole genome shotgun (WGS) entry which is preliminary data.</text>
</comment>
<dbReference type="EMBL" id="JAIVGD010000028">
    <property type="protein sequence ID" value="KAH0737875.1"/>
    <property type="molecule type" value="Genomic_DNA"/>
</dbReference>
<keyword evidence="3" id="KW-1185">Reference proteome</keyword>
<evidence type="ECO:0000313" key="3">
    <source>
        <dbReference type="Proteomes" id="UP000826656"/>
    </source>
</evidence>
<evidence type="ECO:0000313" key="2">
    <source>
        <dbReference type="EMBL" id="KAH0737875.1"/>
    </source>
</evidence>
<sequence>MEIATVSTQPKSCSTYPLAEINSHCTPENGKSSTEPHHSNIQTTTAGLYPLVLAGNGDAGADHLLSGDSRGHTIDTGGPRLPISGTPGQGGPRLCHRRDGAHGIDTITTVDTTVGSAGPLPTKLDESPNVPNSSKPPFFPEYITTIENHEPLICALVPSGNAVPHWTVGGSRKGAGRRIGNRYTMEE</sequence>
<evidence type="ECO:0000256" key="1">
    <source>
        <dbReference type="SAM" id="MobiDB-lite"/>
    </source>
</evidence>
<gene>
    <name evidence="2" type="ORF">KY290_036580</name>
</gene>
<organism evidence="2 3">
    <name type="scientific">Solanum tuberosum</name>
    <name type="common">Potato</name>
    <dbReference type="NCBI Taxonomy" id="4113"/>
    <lineage>
        <taxon>Eukaryota</taxon>
        <taxon>Viridiplantae</taxon>
        <taxon>Streptophyta</taxon>
        <taxon>Embryophyta</taxon>
        <taxon>Tracheophyta</taxon>
        <taxon>Spermatophyta</taxon>
        <taxon>Magnoliopsida</taxon>
        <taxon>eudicotyledons</taxon>
        <taxon>Gunneridae</taxon>
        <taxon>Pentapetalae</taxon>
        <taxon>asterids</taxon>
        <taxon>lamiids</taxon>
        <taxon>Solanales</taxon>
        <taxon>Solanaceae</taxon>
        <taxon>Solanoideae</taxon>
        <taxon>Solaneae</taxon>
        <taxon>Solanum</taxon>
    </lineage>
</organism>
<proteinExistence type="predicted"/>
<feature type="region of interest" description="Disordered" evidence="1">
    <location>
        <begin position="68"/>
        <end position="92"/>
    </location>
</feature>
<dbReference type="Proteomes" id="UP000826656">
    <property type="component" value="Unassembled WGS sequence"/>
</dbReference>
<accession>A0ABQ7TTK2</accession>
<name>A0ABQ7TTK2_SOLTU</name>